<dbReference type="STRING" id="246199.CUS_5401"/>
<feature type="transmembrane region" description="Helical" evidence="1">
    <location>
        <begin position="161"/>
        <end position="182"/>
    </location>
</feature>
<dbReference type="AlphaFoldDB" id="E9SI36"/>
<dbReference type="OrthoDB" id="1821456at2"/>
<keyword evidence="1" id="KW-1133">Transmembrane helix</keyword>
<proteinExistence type="predicted"/>
<sequence length="247" mass="28226">MNIHSELHRKLSHSFLRYGIIILAVVGGIFFYKDHNGYNDVAKVRTIKNCIVTTSSTKEPFMTKNTYYLSIYTHDEVPTDTEEADGEKNDDKTMLSVWDLSNEEPIFQCTTSQAHFKHFVNYDAEEITIFKSEDGKEFPVYAANADEAEAEREFRHIKPPYGWYALYIIGGVLGIICLYNSIRLAKVAANYRNENYEFSPDPMCTAGERGAFAMMDLARQRSADKTSNADLLTSFLSKDANDFKWPD</sequence>
<feature type="transmembrane region" description="Helical" evidence="1">
    <location>
        <begin position="15"/>
        <end position="32"/>
    </location>
</feature>
<keyword evidence="1" id="KW-0812">Transmembrane</keyword>
<keyword evidence="3" id="KW-1185">Reference proteome</keyword>
<keyword evidence="1" id="KW-0472">Membrane</keyword>
<evidence type="ECO:0000313" key="3">
    <source>
        <dbReference type="Proteomes" id="UP000004259"/>
    </source>
</evidence>
<dbReference type="Proteomes" id="UP000004259">
    <property type="component" value="Unassembled WGS sequence"/>
</dbReference>
<gene>
    <name evidence="2" type="ORF">CUS_5401</name>
</gene>
<comment type="caution">
    <text evidence="2">The sequence shown here is derived from an EMBL/GenBank/DDBJ whole genome shotgun (WGS) entry which is preliminary data.</text>
</comment>
<reference evidence="2 3" key="1">
    <citation type="submission" date="2011-02" db="EMBL/GenBank/DDBJ databases">
        <authorList>
            <person name="Nelson K.E."/>
            <person name="Sutton G."/>
            <person name="Torralba M."/>
            <person name="Durkin S."/>
            <person name="Harkins D."/>
            <person name="Montgomery R."/>
            <person name="Ziemer C."/>
            <person name="Klaassens E."/>
            <person name="Ocuiv P."/>
            <person name="Morrison M."/>
        </authorList>
    </citation>
    <scope>NUCLEOTIDE SEQUENCE [LARGE SCALE GENOMIC DNA]</scope>
    <source>
        <strain evidence="2 3">8</strain>
    </source>
</reference>
<dbReference type="EMBL" id="ADKM02000135">
    <property type="protein sequence ID" value="EGC01087.1"/>
    <property type="molecule type" value="Genomic_DNA"/>
</dbReference>
<accession>E9SI36</accession>
<evidence type="ECO:0000313" key="2">
    <source>
        <dbReference type="EMBL" id="EGC01087.1"/>
    </source>
</evidence>
<name>E9SI36_RUMAL</name>
<organism evidence="2 3">
    <name type="scientific">Ruminococcus albus 8</name>
    <dbReference type="NCBI Taxonomy" id="246199"/>
    <lineage>
        <taxon>Bacteria</taxon>
        <taxon>Bacillati</taxon>
        <taxon>Bacillota</taxon>
        <taxon>Clostridia</taxon>
        <taxon>Eubacteriales</taxon>
        <taxon>Oscillospiraceae</taxon>
        <taxon>Ruminococcus</taxon>
    </lineage>
</organism>
<evidence type="ECO:0000256" key="1">
    <source>
        <dbReference type="SAM" id="Phobius"/>
    </source>
</evidence>
<protein>
    <submittedName>
        <fullName evidence="2">Conserved domain protein</fullName>
    </submittedName>
</protein>
<dbReference type="RefSeq" id="WP_002853565.1">
    <property type="nucleotide sequence ID" value="NZ_ADKM02000135.1"/>
</dbReference>